<reference evidence="4 5" key="1">
    <citation type="submission" date="2015-12" db="EMBL/GenBank/DDBJ databases">
        <title>Genome sequence of the marine Rhodobacteraceae strain O3.65, Candidatus Tritonibacter horizontis.</title>
        <authorList>
            <person name="Poehlein A."/>
            <person name="Giebel H.A."/>
            <person name="Voget S."/>
            <person name="Brinkhoff T."/>
        </authorList>
    </citation>
    <scope>NUCLEOTIDE SEQUENCE [LARGE SCALE GENOMIC DNA]</scope>
    <source>
        <strain evidence="4 5">O3.65</strain>
    </source>
</reference>
<feature type="chain" id="PRO_5007288803" evidence="2">
    <location>
        <begin position="24"/>
        <end position="166"/>
    </location>
</feature>
<dbReference type="GO" id="GO:0015920">
    <property type="term" value="P:lipopolysaccharide transport"/>
    <property type="evidence" value="ECO:0007669"/>
    <property type="project" value="TreeGrafter"/>
</dbReference>
<sequence length="166" mass="17047">MQRLAFVFCLGLAALSLAPAAGAQGTDISFGVLKTDTSQPVEVTADGLNVNQEDGSALFEGNVLIMQGDMRLSADSVLVINKGEGSSGIERLEARGNVLLVSGEDAAEAGEADYAIDSGTVEMRGDVLLTQGTRTLGAERMLVNLATGNATLSGRVRTTLSGGSKN</sequence>
<comment type="caution">
    <text evidence="4">The sequence shown here is derived from an EMBL/GenBank/DDBJ whole genome shotgun (WGS) entry which is preliminary data.</text>
</comment>
<evidence type="ECO:0000256" key="2">
    <source>
        <dbReference type="SAM" id="SignalP"/>
    </source>
</evidence>
<keyword evidence="1 2" id="KW-0732">Signal</keyword>
<name>A0A132C2U0_9RHOB</name>
<dbReference type="PANTHER" id="PTHR36504">
    <property type="entry name" value="LIPOPOLYSACCHARIDE EXPORT SYSTEM PROTEIN LPTA"/>
    <property type="match status" value="1"/>
</dbReference>
<dbReference type="OrthoDB" id="9811926at2"/>
<organism evidence="4 5">
    <name type="scientific">Tritonibacter horizontis</name>
    <dbReference type="NCBI Taxonomy" id="1768241"/>
    <lineage>
        <taxon>Bacteria</taxon>
        <taxon>Pseudomonadati</taxon>
        <taxon>Pseudomonadota</taxon>
        <taxon>Alphaproteobacteria</taxon>
        <taxon>Rhodobacterales</taxon>
        <taxon>Paracoccaceae</taxon>
        <taxon>Tritonibacter</taxon>
    </lineage>
</organism>
<dbReference type="InterPro" id="IPR052037">
    <property type="entry name" value="LPS_export_LptA"/>
</dbReference>
<dbReference type="GO" id="GO:0030288">
    <property type="term" value="C:outer membrane-bounded periplasmic space"/>
    <property type="evidence" value="ECO:0007669"/>
    <property type="project" value="TreeGrafter"/>
</dbReference>
<feature type="domain" description="Organic solvent tolerance-like N-terminal" evidence="3">
    <location>
        <begin position="42"/>
        <end position="148"/>
    </location>
</feature>
<evidence type="ECO:0000256" key="1">
    <source>
        <dbReference type="ARBA" id="ARBA00022729"/>
    </source>
</evidence>
<dbReference type="EMBL" id="LPUY01000008">
    <property type="protein sequence ID" value="KUP94911.1"/>
    <property type="molecule type" value="Genomic_DNA"/>
</dbReference>
<evidence type="ECO:0000313" key="4">
    <source>
        <dbReference type="EMBL" id="KUP94911.1"/>
    </source>
</evidence>
<accession>A0A132C2U0</accession>
<dbReference type="GO" id="GO:0017089">
    <property type="term" value="F:glycolipid transfer activity"/>
    <property type="evidence" value="ECO:0007669"/>
    <property type="project" value="TreeGrafter"/>
</dbReference>
<evidence type="ECO:0000313" key="5">
    <source>
        <dbReference type="Proteomes" id="UP000068382"/>
    </source>
</evidence>
<dbReference type="Gene3D" id="2.60.450.10">
    <property type="entry name" value="Lipopolysaccharide (LPS) transport protein A like domain"/>
    <property type="match status" value="1"/>
</dbReference>
<dbReference type="PANTHER" id="PTHR36504:SF1">
    <property type="entry name" value="LIPOPOLYSACCHARIDE EXPORT SYSTEM PROTEIN LPTA"/>
    <property type="match status" value="1"/>
</dbReference>
<dbReference type="RefSeq" id="WP_068239528.1">
    <property type="nucleotide sequence ID" value="NZ_LPUY01000008.1"/>
</dbReference>
<dbReference type="InterPro" id="IPR005653">
    <property type="entry name" value="OstA-like_N"/>
</dbReference>
<dbReference type="AlphaFoldDB" id="A0A132C2U0"/>
<dbReference type="Pfam" id="PF03968">
    <property type="entry name" value="LptD_N"/>
    <property type="match status" value="1"/>
</dbReference>
<feature type="signal peptide" evidence="2">
    <location>
        <begin position="1"/>
        <end position="23"/>
    </location>
</feature>
<dbReference type="Proteomes" id="UP000068382">
    <property type="component" value="Unassembled WGS sequence"/>
</dbReference>
<proteinExistence type="predicted"/>
<dbReference type="GO" id="GO:0009279">
    <property type="term" value="C:cell outer membrane"/>
    <property type="evidence" value="ECO:0007669"/>
    <property type="project" value="TreeGrafter"/>
</dbReference>
<gene>
    <name evidence="4" type="primary">lptD_1</name>
    <name evidence="4" type="ORF">TRIHO_02450</name>
</gene>
<evidence type="ECO:0000259" key="3">
    <source>
        <dbReference type="Pfam" id="PF03968"/>
    </source>
</evidence>
<protein>
    <submittedName>
        <fullName evidence="4">LPS-assembly protein LptD</fullName>
    </submittedName>
</protein>
<keyword evidence="5" id="KW-1185">Reference proteome</keyword>